<sequence length="63" mass="7493">MCDEKKERKCRCEGNWLEEQIENYLAENLSINLNRRHGYYNDVTLEIEIKLGDKVIANATEYL</sequence>
<reference evidence="1 2" key="1">
    <citation type="journal article" date="2012" name="Vet. Microbiol.">
        <title>Complete genome sequence and characterization of a broad-host range T4-like bacteriophage phiAS5 infecting Aeromonas salmonicida subsp. salmonicida.</title>
        <authorList>
            <person name="Kim J.H."/>
            <person name="Son J.S."/>
            <person name="Choi Y.J."/>
            <person name="Choresca C.H.Jr."/>
            <person name="Shin S.P."/>
            <person name="Han J.E."/>
            <person name="Jun J.W."/>
            <person name="Park S.C."/>
        </authorList>
    </citation>
    <scope>NUCLEOTIDE SEQUENCE [LARGE SCALE GENOMIC DNA]</scope>
</reference>
<evidence type="ECO:0000313" key="1">
    <source>
        <dbReference type="EMBL" id="ADM80056.1"/>
    </source>
</evidence>
<dbReference type="EMBL" id="HM452126">
    <property type="protein sequence ID" value="ADM80056.1"/>
    <property type="molecule type" value="Genomic_DNA"/>
</dbReference>
<accession>E1A2W0</accession>
<protein>
    <submittedName>
        <fullName evidence="1">Uncharacterized protein</fullName>
    </submittedName>
</protein>
<dbReference type="RefSeq" id="YP_003969502.1">
    <property type="nucleotide sequence ID" value="NC_014636.1"/>
</dbReference>
<dbReference type="Proteomes" id="UP000002236">
    <property type="component" value="Segment"/>
</dbReference>
<name>E1A2W0_9CAUD</name>
<proteinExistence type="predicted"/>
<keyword evidence="2" id="KW-1185">Reference proteome</keyword>
<gene>
    <name evidence="1" type="ORF">phiAS5_ORF0213</name>
</gene>
<dbReference type="OrthoDB" id="39197at10239"/>
<organism evidence="1 2">
    <name type="scientific">Aeromonas phage phiAS5</name>
    <dbReference type="NCBI Taxonomy" id="879630"/>
    <lineage>
        <taxon>Viruses</taxon>
        <taxon>Duplodnaviria</taxon>
        <taxon>Heunggongvirae</taxon>
        <taxon>Uroviricota</taxon>
        <taxon>Caudoviricetes</taxon>
        <taxon>Pantevenvirales</taxon>
        <taxon>Straboviridae</taxon>
        <taxon>Chrysonvirus</taxon>
        <taxon>Chrysonvirus as5</taxon>
    </lineage>
</organism>
<evidence type="ECO:0000313" key="2">
    <source>
        <dbReference type="Proteomes" id="UP000002236"/>
    </source>
</evidence>
<dbReference type="KEGG" id="vg:9861620"/>
<dbReference type="GeneID" id="9861620"/>